<feature type="compositionally biased region" description="Polar residues" evidence="1">
    <location>
        <begin position="348"/>
        <end position="363"/>
    </location>
</feature>
<feature type="compositionally biased region" description="Basic and acidic residues" evidence="1">
    <location>
        <begin position="120"/>
        <end position="139"/>
    </location>
</feature>
<keyword evidence="4" id="KW-1185">Reference proteome</keyword>
<evidence type="ECO:0000313" key="4">
    <source>
        <dbReference type="Proteomes" id="UP001642540"/>
    </source>
</evidence>
<dbReference type="EMBL" id="CAXLJM020000062">
    <property type="protein sequence ID" value="CAL8120127.1"/>
    <property type="molecule type" value="Genomic_DNA"/>
</dbReference>
<keyword evidence="2" id="KW-0812">Transmembrane</keyword>
<accession>A0ABP1R4X0</accession>
<organism evidence="3 4">
    <name type="scientific">Orchesella dallaii</name>
    <dbReference type="NCBI Taxonomy" id="48710"/>
    <lineage>
        <taxon>Eukaryota</taxon>
        <taxon>Metazoa</taxon>
        <taxon>Ecdysozoa</taxon>
        <taxon>Arthropoda</taxon>
        <taxon>Hexapoda</taxon>
        <taxon>Collembola</taxon>
        <taxon>Entomobryomorpha</taxon>
        <taxon>Entomobryoidea</taxon>
        <taxon>Orchesellidae</taxon>
        <taxon>Orchesellinae</taxon>
        <taxon>Orchesella</taxon>
    </lineage>
</organism>
<comment type="caution">
    <text evidence="3">The sequence shown here is derived from an EMBL/GenBank/DDBJ whole genome shotgun (WGS) entry which is preliminary data.</text>
</comment>
<proteinExistence type="predicted"/>
<evidence type="ECO:0000256" key="1">
    <source>
        <dbReference type="SAM" id="MobiDB-lite"/>
    </source>
</evidence>
<name>A0ABP1R4X0_9HEXA</name>
<reference evidence="3 4" key="1">
    <citation type="submission" date="2024-08" db="EMBL/GenBank/DDBJ databases">
        <authorList>
            <person name="Cucini C."/>
            <person name="Frati F."/>
        </authorList>
    </citation>
    <scope>NUCLEOTIDE SEQUENCE [LARGE SCALE GENOMIC DNA]</scope>
</reference>
<keyword evidence="2" id="KW-0472">Membrane</keyword>
<feature type="region of interest" description="Disordered" evidence="1">
    <location>
        <begin position="236"/>
        <end position="267"/>
    </location>
</feature>
<sequence>MEKQQNCDSMTTVTVKDFNPQMDYQEPPPAYRPMKTSPMVQVAKIVAIAAVAIAGMLSFSIVFSAWLTNNSCQQQLHQLQHQQQHQQFAAQPSFEALIQPESLKSLLALGTTGPAPASLTKEDNDNEKANDLDSAESKTSDNASKNDSSSSSEEEDNNSGEEAVTMLKLPVELSFQEHMFERNHRSHMNCIIEKKKAEEIVDEQSKPLPALLGINMSTDPRYLHFTGEKMAISCDSGNDHHHAPHDSMPMMEQGPPPPRHHHLHHPMPMPFGSGHSGASGPAQTLASAIAAASSSSVPIQIIGPIPLSSNSNSEPSLPQIFQSATGGSSGPFGNLGLGAQMIPIIVSQGNSLDDSPSQGNNAESIFFGPVVGPQANQPPHQIHYQPQQQASAPQHSSSQFEAQFPFLPHPPAPSHPFQFSPAGPQQHSAEIRERAVPHPIPIMPRAHVQHVIRPRSVDNVVKRMKRCSCDCACRNHQE</sequence>
<keyword evidence="2" id="KW-1133">Transmembrane helix</keyword>
<evidence type="ECO:0000256" key="2">
    <source>
        <dbReference type="SAM" id="Phobius"/>
    </source>
</evidence>
<evidence type="ECO:0000313" key="3">
    <source>
        <dbReference type="EMBL" id="CAL8120127.1"/>
    </source>
</evidence>
<gene>
    <name evidence="3" type="ORF">ODALV1_LOCUS18864</name>
</gene>
<dbReference type="Proteomes" id="UP001642540">
    <property type="component" value="Unassembled WGS sequence"/>
</dbReference>
<feature type="compositionally biased region" description="Low complexity" evidence="1">
    <location>
        <begin position="377"/>
        <end position="406"/>
    </location>
</feature>
<feature type="region of interest" description="Disordered" evidence="1">
    <location>
        <begin position="348"/>
        <end position="430"/>
    </location>
</feature>
<feature type="transmembrane region" description="Helical" evidence="2">
    <location>
        <begin position="42"/>
        <end position="67"/>
    </location>
</feature>
<feature type="compositionally biased region" description="Low complexity" evidence="1">
    <location>
        <begin position="140"/>
        <end position="151"/>
    </location>
</feature>
<protein>
    <submittedName>
        <fullName evidence="3">Uncharacterized protein</fullName>
    </submittedName>
</protein>
<feature type="region of interest" description="Disordered" evidence="1">
    <location>
        <begin position="114"/>
        <end position="161"/>
    </location>
</feature>